<organism evidence="2 3">
    <name type="scientific">Methylorubrum suomiense</name>
    <dbReference type="NCBI Taxonomy" id="144191"/>
    <lineage>
        <taxon>Bacteria</taxon>
        <taxon>Pseudomonadati</taxon>
        <taxon>Pseudomonadota</taxon>
        <taxon>Alphaproteobacteria</taxon>
        <taxon>Hyphomicrobiales</taxon>
        <taxon>Methylobacteriaceae</taxon>
        <taxon>Methylorubrum</taxon>
    </lineage>
</organism>
<dbReference type="EMBL" id="BPRE01000027">
    <property type="protein sequence ID" value="GJE78546.1"/>
    <property type="molecule type" value="Genomic_DNA"/>
</dbReference>
<reference evidence="2" key="2">
    <citation type="submission" date="2021-08" db="EMBL/GenBank/DDBJ databases">
        <authorList>
            <person name="Tani A."/>
            <person name="Ola A."/>
            <person name="Ogura Y."/>
            <person name="Katsura K."/>
            <person name="Hayashi T."/>
        </authorList>
    </citation>
    <scope>NUCLEOTIDE SEQUENCE</scope>
    <source>
        <strain evidence="2">DSM 14458</strain>
    </source>
</reference>
<evidence type="ECO:0008006" key="4">
    <source>
        <dbReference type="Google" id="ProtNLM"/>
    </source>
</evidence>
<dbReference type="Proteomes" id="UP001055093">
    <property type="component" value="Unassembled WGS sequence"/>
</dbReference>
<gene>
    <name evidence="2" type="ORF">BGCPKDLD_5163</name>
</gene>
<keyword evidence="3" id="KW-1185">Reference proteome</keyword>
<protein>
    <recommendedName>
        <fullName evidence="4">Transposase</fullName>
    </recommendedName>
</protein>
<evidence type="ECO:0000256" key="1">
    <source>
        <dbReference type="SAM" id="MobiDB-lite"/>
    </source>
</evidence>
<reference evidence="2" key="1">
    <citation type="journal article" date="2021" name="Front. Microbiol.">
        <title>Comprehensive Comparative Genomics and Phenotyping of Methylobacterium Species.</title>
        <authorList>
            <person name="Alessa O."/>
            <person name="Ogura Y."/>
            <person name="Fujitani Y."/>
            <person name="Takami H."/>
            <person name="Hayashi T."/>
            <person name="Sahin N."/>
            <person name="Tani A."/>
        </authorList>
    </citation>
    <scope>NUCLEOTIDE SEQUENCE</scope>
    <source>
        <strain evidence="2">DSM 14458</strain>
    </source>
</reference>
<evidence type="ECO:0000313" key="3">
    <source>
        <dbReference type="Proteomes" id="UP001055093"/>
    </source>
</evidence>
<feature type="region of interest" description="Disordered" evidence="1">
    <location>
        <begin position="1"/>
        <end position="30"/>
    </location>
</feature>
<proteinExistence type="predicted"/>
<evidence type="ECO:0000313" key="2">
    <source>
        <dbReference type="EMBL" id="GJE78546.1"/>
    </source>
</evidence>
<comment type="caution">
    <text evidence="2">The sequence shown here is derived from an EMBL/GenBank/DDBJ whole genome shotgun (WGS) entry which is preliminary data.</text>
</comment>
<name>A0ABQ4V2D4_9HYPH</name>
<accession>A0ABQ4V2D4</accession>
<sequence length="30" mass="3490">MRFQPRAMPLQAKRTRSGVSGRMNGAENRW</sequence>